<protein>
    <submittedName>
        <fullName evidence="1">40S ribosomal protein S2</fullName>
    </submittedName>
</protein>
<dbReference type="InterPro" id="IPR014721">
    <property type="entry name" value="Ribsml_uS5_D2-typ_fold_subgr"/>
</dbReference>
<organism evidence="1 2">
    <name type="scientific">Myotis brandtii</name>
    <name type="common">Brandt's bat</name>
    <dbReference type="NCBI Taxonomy" id="109478"/>
    <lineage>
        <taxon>Eukaryota</taxon>
        <taxon>Metazoa</taxon>
        <taxon>Chordata</taxon>
        <taxon>Craniata</taxon>
        <taxon>Vertebrata</taxon>
        <taxon>Euteleostomi</taxon>
        <taxon>Mammalia</taxon>
        <taxon>Eutheria</taxon>
        <taxon>Laurasiatheria</taxon>
        <taxon>Chiroptera</taxon>
        <taxon>Yangochiroptera</taxon>
        <taxon>Vespertilionidae</taxon>
        <taxon>Myotis</taxon>
    </lineage>
</organism>
<gene>
    <name evidence="1" type="ORF">D623_10017782</name>
</gene>
<keyword evidence="2" id="KW-1185">Reference proteome</keyword>
<dbReference type="Gene3D" id="3.30.230.10">
    <property type="match status" value="1"/>
</dbReference>
<dbReference type="AlphaFoldDB" id="S7NIX8"/>
<accession>S7NIX8</accession>
<dbReference type="EMBL" id="KE164353">
    <property type="protein sequence ID" value="EPQ17364.1"/>
    <property type="molecule type" value="Genomic_DNA"/>
</dbReference>
<evidence type="ECO:0000313" key="1">
    <source>
        <dbReference type="EMBL" id="EPQ17364.1"/>
    </source>
</evidence>
<proteinExistence type="predicted"/>
<dbReference type="GO" id="GO:0005840">
    <property type="term" value="C:ribosome"/>
    <property type="evidence" value="ECO:0007669"/>
    <property type="project" value="UniProtKB-KW"/>
</dbReference>
<dbReference type="Proteomes" id="UP000052978">
    <property type="component" value="Unassembled WGS sequence"/>
</dbReference>
<evidence type="ECO:0000313" key="2">
    <source>
        <dbReference type="Proteomes" id="UP000052978"/>
    </source>
</evidence>
<sequence length="130" mass="14165">MKQITIHSLDTDMSSVMVCHVLTMEHILSWGTGIVSARVQASAADGWSHQQLPSARGCTGTLGNFAKATSDAISKTYSYLTPELWEETVFTRPPHQEPLTFVKAHTGFCAEDPGSSCGHHIISYKKSTVN</sequence>
<keyword evidence="1" id="KW-0687">Ribonucleoprotein</keyword>
<keyword evidence="1" id="KW-0689">Ribosomal protein</keyword>
<name>S7NIX8_MYOBR</name>
<reference evidence="1 2" key="1">
    <citation type="journal article" date="2013" name="Nat. Commun.">
        <title>Genome analysis reveals insights into physiology and longevity of the Brandt's bat Myotis brandtii.</title>
        <authorList>
            <person name="Seim I."/>
            <person name="Fang X."/>
            <person name="Xiong Z."/>
            <person name="Lobanov A.V."/>
            <person name="Huang Z."/>
            <person name="Ma S."/>
            <person name="Feng Y."/>
            <person name="Turanov A.A."/>
            <person name="Zhu Y."/>
            <person name="Lenz T.L."/>
            <person name="Gerashchenko M.V."/>
            <person name="Fan D."/>
            <person name="Hee Yim S."/>
            <person name="Yao X."/>
            <person name="Jordan D."/>
            <person name="Xiong Y."/>
            <person name="Ma Y."/>
            <person name="Lyapunov A.N."/>
            <person name="Chen G."/>
            <person name="Kulakova O.I."/>
            <person name="Sun Y."/>
            <person name="Lee S.G."/>
            <person name="Bronson R.T."/>
            <person name="Moskalev A.A."/>
            <person name="Sunyaev S.R."/>
            <person name="Zhang G."/>
            <person name="Krogh A."/>
            <person name="Wang J."/>
            <person name="Gladyshev V.N."/>
        </authorList>
    </citation>
    <scope>NUCLEOTIDE SEQUENCE [LARGE SCALE GENOMIC DNA]</scope>
</reference>